<dbReference type="Pfam" id="PF00388">
    <property type="entry name" value="PI-PLC-X"/>
    <property type="match status" value="1"/>
</dbReference>
<gene>
    <name evidence="2" type="ORF">TELCIR_19288</name>
</gene>
<dbReference type="GO" id="GO:0006629">
    <property type="term" value="P:lipid metabolic process"/>
    <property type="evidence" value="ECO:0007669"/>
    <property type="project" value="InterPro"/>
</dbReference>
<protein>
    <recommendedName>
        <fullName evidence="1">Phosphatidylinositol-specific phospholipase C X domain-containing protein</fullName>
    </recommendedName>
</protein>
<keyword evidence="3" id="KW-1185">Reference proteome</keyword>
<accession>A0A2G9TMU1</accession>
<proteinExistence type="predicted"/>
<dbReference type="InterPro" id="IPR017946">
    <property type="entry name" value="PLC-like_Pdiesterase_TIM-brl"/>
</dbReference>
<evidence type="ECO:0000313" key="2">
    <source>
        <dbReference type="EMBL" id="PIO59255.1"/>
    </source>
</evidence>
<reference evidence="2 3" key="1">
    <citation type="submission" date="2015-09" db="EMBL/GenBank/DDBJ databases">
        <title>Draft genome of the parasitic nematode Teladorsagia circumcincta isolate WARC Sus (inbred).</title>
        <authorList>
            <person name="Mitreva M."/>
        </authorList>
    </citation>
    <scope>NUCLEOTIDE SEQUENCE [LARGE SCALE GENOMIC DNA]</scope>
    <source>
        <strain evidence="2 3">S</strain>
    </source>
</reference>
<evidence type="ECO:0000313" key="3">
    <source>
        <dbReference type="Proteomes" id="UP000230423"/>
    </source>
</evidence>
<feature type="domain" description="Phosphatidylinositol-specific phospholipase C X" evidence="1">
    <location>
        <begin position="18"/>
        <end position="44"/>
    </location>
</feature>
<feature type="non-terminal residue" evidence="2">
    <location>
        <position position="74"/>
    </location>
</feature>
<dbReference type="SUPFAM" id="SSF51695">
    <property type="entry name" value="PLC-like phosphodiesterases"/>
    <property type="match status" value="1"/>
</dbReference>
<dbReference type="Gene3D" id="3.20.20.190">
    <property type="entry name" value="Phosphatidylinositol (PI) phosphodiesterase"/>
    <property type="match status" value="1"/>
</dbReference>
<dbReference type="AlphaFoldDB" id="A0A2G9TMU1"/>
<organism evidence="2 3">
    <name type="scientific">Teladorsagia circumcincta</name>
    <name type="common">Brown stomach worm</name>
    <name type="synonym">Ostertagia circumcincta</name>
    <dbReference type="NCBI Taxonomy" id="45464"/>
    <lineage>
        <taxon>Eukaryota</taxon>
        <taxon>Metazoa</taxon>
        <taxon>Ecdysozoa</taxon>
        <taxon>Nematoda</taxon>
        <taxon>Chromadorea</taxon>
        <taxon>Rhabditida</taxon>
        <taxon>Rhabditina</taxon>
        <taxon>Rhabditomorpha</taxon>
        <taxon>Strongyloidea</taxon>
        <taxon>Trichostrongylidae</taxon>
        <taxon>Teladorsagia</taxon>
    </lineage>
</organism>
<name>A0A2G9TMU1_TELCI</name>
<sequence length="74" mass="8264">MTDRDLVEIFLSKGGEGRGLKKVLLSGCRCIELDCWDGSDGPLVEDQLLPSPYALRHKIIIKAKKSKAPKIQRK</sequence>
<evidence type="ECO:0000259" key="1">
    <source>
        <dbReference type="Pfam" id="PF00388"/>
    </source>
</evidence>
<dbReference type="Proteomes" id="UP000230423">
    <property type="component" value="Unassembled WGS sequence"/>
</dbReference>
<dbReference type="EMBL" id="KZ358316">
    <property type="protein sequence ID" value="PIO59255.1"/>
    <property type="molecule type" value="Genomic_DNA"/>
</dbReference>
<dbReference type="OrthoDB" id="269822at2759"/>
<dbReference type="GO" id="GO:0008081">
    <property type="term" value="F:phosphoric diester hydrolase activity"/>
    <property type="evidence" value="ECO:0007669"/>
    <property type="project" value="InterPro"/>
</dbReference>
<dbReference type="InterPro" id="IPR000909">
    <property type="entry name" value="PLipase_C_PInositol-sp_X_dom"/>
</dbReference>
<dbReference type="PROSITE" id="PS50007">
    <property type="entry name" value="PIPLC_X_DOMAIN"/>
    <property type="match status" value="1"/>
</dbReference>